<keyword evidence="2" id="KW-1133">Transmembrane helix</keyword>
<dbReference type="Proteomes" id="UP000639403">
    <property type="component" value="Unassembled WGS sequence"/>
</dbReference>
<evidence type="ECO:0000313" key="4">
    <source>
        <dbReference type="Proteomes" id="UP000639403"/>
    </source>
</evidence>
<protein>
    <submittedName>
        <fullName evidence="3">Uncharacterized protein</fullName>
    </submittedName>
</protein>
<keyword evidence="2" id="KW-0812">Transmembrane</keyword>
<organism evidence="3 4">
    <name type="scientific">Rhodonia placenta</name>
    <dbReference type="NCBI Taxonomy" id="104341"/>
    <lineage>
        <taxon>Eukaryota</taxon>
        <taxon>Fungi</taxon>
        <taxon>Dikarya</taxon>
        <taxon>Basidiomycota</taxon>
        <taxon>Agaricomycotina</taxon>
        <taxon>Agaricomycetes</taxon>
        <taxon>Polyporales</taxon>
        <taxon>Adustoporiaceae</taxon>
        <taxon>Rhodonia</taxon>
    </lineage>
</organism>
<keyword evidence="2" id="KW-0472">Membrane</keyword>
<dbReference type="AlphaFoldDB" id="A0A8H7U6E4"/>
<accession>A0A8H7U6E4</accession>
<dbReference type="PANTHER" id="PTHR38694">
    <property type="entry name" value="CONSERVED EXPRESSED PROTEIN"/>
    <property type="match status" value="1"/>
</dbReference>
<comment type="caution">
    <text evidence="3">The sequence shown here is derived from an EMBL/GenBank/DDBJ whole genome shotgun (WGS) entry which is preliminary data.</text>
</comment>
<dbReference type="PANTHER" id="PTHR38694:SF1">
    <property type="entry name" value="PEROXIN DOMAIN-CONTAINING PROTEIN"/>
    <property type="match status" value="1"/>
</dbReference>
<sequence>MDHTAIHQNPVDKPDTRFEPTENLATAPDGNPLLQTDADVIAQTVELPPDPDKSIDVQLDLKDPEIRDVGWNRDLAHLPPTVVNGLSNEDLFALVRRFNKQVFYVKAIPPPPPGHLDLDISEDEEFSPDKLRAHLERLYVTVIVGMAASGKHIARIRSWNEPLRTACFCIVRSFAQYAYHLAWFSNNLGALLSLTLIALILHPPARKILFPPAPLAAVSASTGNLQVPRAGTIGSKDSLSGAPEAHKGEAVEQEATNFVSGFASLAVGAATGQKEAPHVEQGAVGVGAALPDPTRLVAETADAKHVAQGARADGKHDATKQHVQAAIWEKARPAMRALADITDTWERFANVLSPTPPFSHAPRLRLAVLVLPLLLATTVFRSEIFVKAGSFGLGFALFGQPLISRGAHWLTHRFPNWREMLQLRRSILKGVPTNAQLTLTLLRIAEESKTPLPPPPPTNGITEEPEEHPDGIEAAVREHDDMEFDTSNYDVEGVDAHMAIGERAENAATGEDGKPRPRPASKLARALKGTGKAAVSSALGIDHLKARLGSEAAKRRLGAVPDDSPGTTTEGSAGNRAGAGDGPTAWAARWHGKRGYIVLVTSAASPFVAFVKEKDINKNLIGLALPKGISGSGANAPTAAFSVALAEVQGLKKVGGYGWKGKMVIGYVLQREVVDGLEIEDEDGKTWTLTAIKGRDELFNRLIAVGGHKWECR</sequence>
<evidence type="ECO:0000256" key="1">
    <source>
        <dbReference type="SAM" id="MobiDB-lite"/>
    </source>
</evidence>
<evidence type="ECO:0000256" key="2">
    <source>
        <dbReference type="SAM" id="Phobius"/>
    </source>
</evidence>
<feature type="region of interest" description="Disordered" evidence="1">
    <location>
        <begin position="552"/>
        <end position="583"/>
    </location>
</feature>
<proteinExistence type="predicted"/>
<dbReference type="Pfam" id="PF11696">
    <property type="entry name" value="DUF3292"/>
    <property type="match status" value="1"/>
</dbReference>
<reference evidence="3" key="1">
    <citation type="submission" date="2020-11" db="EMBL/GenBank/DDBJ databases">
        <authorList>
            <person name="Koelle M."/>
            <person name="Horta M.A.C."/>
            <person name="Nowrousian M."/>
            <person name="Ohm R.A."/>
            <person name="Benz P."/>
            <person name="Pilgard A."/>
        </authorList>
    </citation>
    <scope>NUCLEOTIDE SEQUENCE</scope>
    <source>
        <strain evidence="3">FPRL280</strain>
    </source>
</reference>
<reference evidence="3" key="2">
    <citation type="journal article" name="Front. Microbiol.">
        <title>Degradative Capacity of Two Strains of Rhodonia placenta: From Phenotype to Genotype.</title>
        <authorList>
            <person name="Kolle M."/>
            <person name="Horta M.A.C."/>
            <person name="Nowrousian M."/>
            <person name="Ohm R.A."/>
            <person name="Benz J.P."/>
            <person name="Pilgard A."/>
        </authorList>
    </citation>
    <scope>NUCLEOTIDE SEQUENCE</scope>
    <source>
        <strain evidence="3">FPRL280</strain>
    </source>
</reference>
<gene>
    <name evidence="3" type="ORF">IEO21_01239</name>
</gene>
<feature type="transmembrane region" description="Helical" evidence="2">
    <location>
        <begin position="177"/>
        <end position="201"/>
    </location>
</feature>
<feature type="region of interest" description="Disordered" evidence="1">
    <location>
        <begin position="448"/>
        <end position="467"/>
    </location>
</feature>
<name>A0A8H7U6E4_9APHY</name>
<evidence type="ECO:0000313" key="3">
    <source>
        <dbReference type="EMBL" id="KAF9820796.1"/>
    </source>
</evidence>
<dbReference type="EMBL" id="JADOXO010000008">
    <property type="protein sequence ID" value="KAF9820796.1"/>
    <property type="molecule type" value="Genomic_DNA"/>
</dbReference>
<dbReference type="InterPro" id="IPR021709">
    <property type="entry name" value="DUF3292"/>
</dbReference>